<dbReference type="Gramene" id="OGLUM11G11010.1">
    <property type="protein sequence ID" value="OGLUM11G11010.1"/>
    <property type="gene ID" value="OGLUM11G11010"/>
</dbReference>
<evidence type="ECO:0000256" key="1">
    <source>
        <dbReference type="SAM" id="MobiDB-lite"/>
    </source>
</evidence>
<sequence>MSTVTSLGGASELGLVMIMALIDEIRNRRSNRSEDLPRDGGVTKFRGGGGAGKKLQHAHKMFDEMCRRVKKRQRGEDELASEGLVLEAKIDKLASSWPTGLDAGLEAVRA</sequence>
<dbReference type="AlphaFoldDB" id="A0A0E0BID9"/>
<dbReference type="Proteomes" id="UP000026961">
    <property type="component" value="Chromosome 11"/>
</dbReference>
<evidence type="ECO:0000313" key="2">
    <source>
        <dbReference type="EnsemblPlants" id="OGLUM11G11010.1"/>
    </source>
</evidence>
<reference evidence="2" key="2">
    <citation type="submission" date="2018-05" db="EMBL/GenBank/DDBJ databases">
        <title>OgluRS3 (Oryza glumaepatula Reference Sequence Version 3).</title>
        <authorList>
            <person name="Zhang J."/>
            <person name="Kudrna D."/>
            <person name="Lee S."/>
            <person name="Talag J."/>
            <person name="Welchert J."/>
            <person name="Wing R.A."/>
        </authorList>
    </citation>
    <scope>NUCLEOTIDE SEQUENCE [LARGE SCALE GENOMIC DNA]</scope>
</reference>
<reference evidence="2" key="1">
    <citation type="submission" date="2015-04" db="UniProtKB">
        <authorList>
            <consortium name="EnsemblPlants"/>
        </authorList>
    </citation>
    <scope>IDENTIFICATION</scope>
</reference>
<proteinExistence type="predicted"/>
<keyword evidence="3" id="KW-1185">Reference proteome</keyword>
<protein>
    <submittedName>
        <fullName evidence="2">Uncharacterized protein</fullName>
    </submittedName>
</protein>
<accession>A0A0E0BID9</accession>
<evidence type="ECO:0000313" key="3">
    <source>
        <dbReference type="Proteomes" id="UP000026961"/>
    </source>
</evidence>
<dbReference type="HOGENOM" id="CLU_2174916_0_0_1"/>
<organism evidence="2">
    <name type="scientific">Oryza glumipatula</name>
    <dbReference type="NCBI Taxonomy" id="40148"/>
    <lineage>
        <taxon>Eukaryota</taxon>
        <taxon>Viridiplantae</taxon>
        <taxon>Streptophyta</taxon>
        <taxon>Embryophyta</taxon>
        <taxon>Tracheophyta</taxon>
        <taxon>Spermatophyta</taxon>
        <taxon>Magnoliopsida</taxon>
        <taxon>Liliopsida</taxon>
        <taxon>Poales</taxon>
        <taxon>Poaceae</taxon>
        <taxon>BOP clade</taxon>
        <taxon>Oryzoideae</taxon>
        <taxon>Oryzeae</taxon>
        <taxon>Oryzinae</taxon>
        <taxon>Oryza</taxon>
    </lineage>
</organism>
<feature type="region of interest" description="Disordered" evidence="1">
    <location>
        <begin position="29"/>
        <end position="53"/>
    </location>
</feature>
<feature type="compositionally biased region" description="Basic and acidic residues" evidence="1">
    <location>
        <begin position="29"/>
        <end position="38"/>
    </location>
</feature>
<dbReference type="EnsemblPlants" id="OGLUM11G11010.1">
    <property type="protein sequence ID" value="OGLUM11G11010.1"/>
    <property type="gene ID" value="OGLUM11G11010"/>
</dbReference>
<name>A0A0E0BID9_9ORYZ</name>